<comment type="caution">
    <text evidence="2">The sequence shown here is derived from an EMBL/GenBank/DDBJ whole genome shotgun (WGS) entry which is preliminary data.</text>
</comment>
<sequence length="152" mass="16815">MYMVEFVLGRIADEVPEASSTVTVSRCHALFHRLEWRHERLISADEAAGTPGGTKANSLSSLNIWSHRETGRTREVNTREVQAEVKITASEFEQMELLTVAFFFGGFFGQLAVIVVRLRALLIFTGQLLSCIDPLVGGGAIAQIMESLRADF</sequence>
<dbReference type="Proteomes" id="UP001633002">
    <property type="component" value="Unassembled WGS sequence"/>
</dbReference>
<proteinExistence type="predicted"/>
<keyword evidence="3" id="KW-1185">Reference proteome</keyword>
<name>A0ABD3HCM8_9MARC</name>
<evidence type="ECO:0000313" key="3">
    <source>
        <dbReference type="Proteomes" id="UP001633002"/>
    </source>
</evidence>
<dbReference type="EMBL" id="JBJQOH010000004">
    <property type="protein sequence ID" value="KAL3688621.1"/>
    <property type="molecule type" value="Genomic_DNA"/>
</dbReference>
<dbReference type="AlphaFoldDB" id="A0ABD3HCM8"/>
<keyword evidence="1" id="KW-1133">Transmembrane helix</keyword>
<protein>
    <submittedName>
        <fullName evidence="2">Uncharacterized protein</fullName>
    </submittedName>
</protein>
<keyword evidence="1" id="KW-0472">Membrane</keyword>
<evidence type="ECO:0000313" key="2">
    <source>
        <dbReference type="EMBL" id="KAL3688621.1"/>
    </source>
</evidence>
<organism evidence="2 3">
    <name type="scientific">Riccia sorocarpa</name>
    <dbReference type="NCBI Taxonomy" id="122646"/>
    <lineage>
        <taxon>Eukaryota</taxon>
        <taxon>Viridiplantae</taxon>
        <taxon>Streptophyta</taxon>
        <taxon>Embryophyta</taxon>
        <taxon>Marchantiophyta</taxon>
        <taxon>Marchantiopsida</taxon>
        <taxon>Marchantiidae</taxon>
        <taxon>Marchantiales</taxon>
        <taxon>Ricciaceae</taxon>
        <taxon>Riccia</taxon>
    </lineage>
</organism>
<reference evidence="2 3" key="1">
    <citation type="submission" date="2024-09" db="EMBL/GenBank/DDBJ databases">
        <title>Chromosome-scale assembly of Riccia sorocarpa.</title>
        <authorList>
            <person name="Paukszto L."/>
        </authorList>
    </citation>
    <scope>NUCLEOTIDE SEQUENCE [LARGE SCALE GENOMIC DNA]</scope>
    <source>
        <strain evidence="2">LP-2024</strain>
        <tissue evidence="2">Aerial parts of the thallus</tissue>
    </source>
</reference>
<keyword evidence="1" id="KW-0812">Transmembrane</keyword>
<accession>A0ABD3HCM8</accession>
<feature type="transmembrane region" description="Helical" evidence="1">
    <location>
        <begin position="97"/>
        <end position="118"/>
    </location>
</feature>
<evidence type="ECO:0000256" key="1">
    <source>
        <dbReference type="SAM" id="Phobius"/>
    </source>
</evidence>
<gene>
    <name evidence="2" type="ORF">R1sor_014930</name>
</gene>